<evidence type="ECO:0000259" key="9">
    <source>
        <dbReference type="Pfam" id="PF13231"/>
    </source>
</evidence>
<feature type="transmembrane region" description="Helical" evidence="8">
    <location>
        <begin position="43"/>
        <end position="65"/>
    </location>
</feature>
<sequence length="497" mass="54894">MPILLAAITLVFHLLTIRGYGYFRDELYYLANGEHLGFGYVEHPPLIGVVAAFVRAVFGTSLFALRILPALAGAASVGLTAQSARELGGGRFAQILAGLGVMFAPVVLVIASFLSMNIFDILFWAICVWLVIRILKTDDTRLWLAFGAVAGVGLENKISILFLGFGVGVGLVLGRRWNDLRSRWFWLGAAVAVLLFLPYVIWQQVHGWPLREFMNRARELKNVALSPVDFVREQFMLMGPLSAPLWLAGLGYLLFSREAARYRTLGWAYLAVLALFIAAGNAKPYYLAPGYTALFAAGGVFVERLTAQRKRVRAVAMALVAGGGLLTLPLSKAVLSEDALARYLSALGMQLSSGERQAQGRLPQIFSDMHGWPELAETTARVYQALPADERSKACILAQNYGQAGAIDLFGPRYGLPKAISGHNMYWLWGPRDCTGEVLIVVGERREKLEPLFTTVELGTMYTCVDCMPFENDKPIWIARGLRIPMKELWPRAKNFI</sequence>
<feature type="domain" description="Glycosyltransferase RgtA/B/C/D-like" evidence="9">
    <location>
        <begin position="43"/>
        <end position="202"/>
    </location>
</feature>
<keyword evidence="3" id="KW-0328">Glycosyltransferase</keyword>
<evidence type="ECO:0000313" key="10">
    <source>
        <dbReference type="EMBL" id="WXA93566.1"/>
    </source>
</evidence>
<keyword evidence="4" id="KW-0808">Transferase</keyword>
<feature type="transmembrane region" description="Helical" evidence="8">
    <location>
        <begin position="314"/>
        <end position="335"/>
    </location>
</feature>
<keyword evidence="6 8" id="KW-1133">Transmembrane helix</keyword>
<proteinExistence type="predicted"/>
<organism evidence="10 11">
    <name type="scientific">Pendulispora brunnea</name>
    <dbReference type="NCBI Taxonomy" id="2905690"/>
    <lineage>
        <taxon>Bacteria</taxon>
        <taxon>Pseudomonadati</taxon>
        <taxon>Myxococcota</taxon>
        <taxon>Myxococcia</taxon>
        <taxon>Myxococcales</taxon>
        <taxon>Sorangiineae</taxon>
        <taxon>Pendulisporaceae</taxon>
        <taxon>Pendulispora</taxon>
    </lineage>
</organism>
<dbReference type="PANTHER" id="PTHR33908">
    <property type="entry name" value="MANNOSYLTRANSFERASE YKCB-RELATED"/>
    <property type="match status" value="1"/>
</dbReference>
<dbReference type="InterPro" id="IPR050297">
    <property type="entry name" value="LipidA_mod_glycosyltrf_83"/>
</dbReference>
<evidence type="ECO:0000256" key="4">
    <source>
        <dbReference type="ARBA" id="ARBA00022679"/>
    </source>
</evidence>
<gene>
    <name evidence="10" type="ORF">LZC95_44830</name>
</gene>
<evidence type="ECO:0000313" key="11">
    <source>
        <dbReference type="Proteomes" id="UP001379533"/>
    </source>
</evidence>
<evidence type="ECO:0000256" key="2">
    <source>
        <dbReference type="ARBA" id="ARBA00022475"/>
    </source>
</evidence>
<comment type="subcellular location">
    <subcellularLocation>
        <location evidence="1">Cell membrane</location>
        <topology evidence="1">Multi-pass membrane protein</topology>
    </subcellularLocation>
</comment>
<feature type="transmembrane region" description="Helical" evidence="8">
    <location>
        <begin position="285"/>
        <end position="302"/>
    </location>
</feature>
<protein>
    <submittedName>
        <fullName evidence="10">Glycosyltransferase family 39 protein</fullName>
    </submittedName>
</protein>
<evidence type="ECO:0000256" key="1">
    <source>
        <dbReference type="ARBA" id="ARBA00004651"/>
    </source>
</evidence>
<dbReference type="EMBL" id="CP089982">
    <property type="protein sequence ID" value="WXA93566.1"/>
    <property type="molecule type" value="Genomic_DNA"/>
</dbReference>
<keyword evidence="5 8" id="KW-0812">Transmembrane</keyword>
<dbReference type="Pfam" id="PF13231">
    <property type="entry name" value="PMT_2"/>
    <property type="match status" value="1"/>
</dbReference>
<dbReference type="RefSeq" id="WP_394844166.1">
    <property type="nucleotide sequence ID" value="NZ_CP089982.1"/>
</dbReference>
<evidence type="ECO:0000256" key="7">
    <source>
        <dbReference type="ARBA" id="ARBA00023136"/>
    </source>
</evidence>
<feature type="transmembrane region" description="Helical" evidence="8">
    <location>
        <begin position="184"/>
        <end position="202"/>
    </location>
</feature>
<evidence type="ECO:0000256" key="3">
    <source>
        <dbReference type="ARBA" id="ARBA00022676"/>
    </source>
</evidence>
<evidence type="ECO:0000256" key="6">
    <source>
        <dbReference type="ARBA" id="ARBA00022989"/>
    </source>
</evidence>
<feature type="transmembrane region" description="Helical" evidence="8">
    <location>
        <begin position="99"/>
        <end position="132"/>
    </location>
</feature>
<keyword evidence="7 8" id="KW-0472">Membrane</keyword>
<dbReference type="InterPro" id="IPR038731">
    <property type="entry name" value="RgtA/B/C-like"/>
</dbReference>
<feature type="transmembrane region" description="Helical" evidence="8">
    <location>
        <begin position="144"/>
        <end position="172"/>
    </location>
</feature>
<name>A0ABZ2K4D8_9BACT</name>
<reference evidence="10 11" key="1">
    <citation type="submission" date="2021-12" db="EMBL/GenBank/DDBJ databases">
        <title>Discovery of the Pendulisporaceae a myxobacterial family with distinct sporulation behavior and unique specialized metabolism.</title>
        <authorList>
            <person name="Garcia R."/>
            <person name="Popoff A."/>
            <person name="Bader C.D."/>
            <person name="Loehr J."/>
            <person name="Walesch S."/>
            <person name="Walt C."/>
            <person name="Boldt J."/>
            <person name="Bunk B."/>
            <person name="Haeckl F.J.F.P.J."/>
            <person name="Gunesch A.P."/>
            <person name="Birkelbach J."/>
            <person name="Nuebel U."/>
            <person name="Pietschmann T."/>
            <person name="Bach T."/>
            <person name="Mueller R."/>
        </authorList>
    </citation>
    <scope>NUCLEOTIDE SEQUENCE [LARGE SCALE GENOMIC DNA]</scope>
    <source>
        <strain evidence="10 11">MSr12523</strain>
    </source>
</reference>
<feature type="transmembrane region" description="Helical" evidence="8">
    <location>
        <begin position="262"/>
        <end position="279"/>
    </location>
</feature>
<evidence type="ECO:0000256" key="8">
    <source>
        <dbReference type="SAM" id="Phobius"/>
    </source>
</evidence>
<keyword evidence="11" id="KW-1185">Reference proteome</keyword>
<dbReference type="PANTHER" id="PTHR33908:SF11">
    <property type="entry name" value="MEMBRANE PROTEIN"/>
    <property type="match status" value="1"/>
</dbReference>
<feature type="transmembrane region" description="Helical" evidence="8">
    <location>
        <begin position="235"/>
        <end position="255"/>
    </location>
</feature>
<keyword evidence="2" id="KW-1003">Cell membrane</keyword>
<evidence type="ECO:0000256" key="5">
    <source>
        <dbReference type="ARBA" id="ARBA00022692"/>
    </source>
</evidence>
<accession>A0ABZ2K4D8</accession>
<dbReference type="Proteomes" id="UP001379533">
    <property type="component" value="Chromosome"/>
</dbReference>